<dbReference type="InterPro" id="IPR000073">
    <property type="entry name" value="AB_hydrolase_1"/>
</dbReference>
<dbReference type="InterPro" id="IPR029058">
    <property type="entry name" value="AB_hydrolase_fold"/>
</dbReference>
<dbReference type="Gene3D" id="3.40.50.1820">
    <property type="entry name" value="alpha/beta hydrolase"/>
    <property type="match status" value="1"/>
</dbReference>
<dbReference type="PANTHER" id="PTHR43433">
    <property type="entry name" value="HYDROLASE, ALPHA/BETA FOLD FAMILY PROTEIN"/>
    <property type="match status" value="1"/>
</dbReference>
<comment type="caution">
    <text evidence="2">The sequence shown here is derived from an EMBL/GenBank/DDBJ whole genome shotgun (WGS) entry which is preliminary data.</text>
</comment>
<dbReference type="Proteomes" id="UP001281614">
    <property type="component" value="Unassembled WGS sequence"/>
</dbReference>
<sequence length="355" mass="39261">MATKVPIFPTAEATMNHPSYPSTIWNLEPDRSGKCPVAKDRDGPFNISWEIHGHGPSKIIFIMGLAGVKTSWQRQTKFFGHDNAARYSVLILDNRGMGGSDVPYARYTTSAMALDALDVLTHVGWASTPRSVHLFGISMGGMISQELAFAAPDLFASVTFLCTAPWIENTKPLLTNLADRAAMLVPKSMDRSIQDTALKLFPADWLVQPDEAAELPDEKTTPKCGPADGGKGYGRFDSNFQRFQAQELVKRCTPGLFSIRGFILQLVSAGWHHKSPEQLRQLADAVGRERIAVIHGNADVMIDAHHGRLLAKHLEPGVVEFIDGMGHAPIMDRVAWMNKWYVDRMDAVEKQFPLP</sequence>
<dbReference type="InterPro" id="IPR050471">
    <property type="entry name" value="AB_hydrolase"/>
</dbReference>
<organism evidence="2 3">
    <name type="scientific">Colletotrichum kahawae</name>
    <name type="common">Coffee berry disease fungus</name>
    <dbReference type="NCBI Taxonomy" id="34407"/>
    <lineage>
        <taxon>Eukaryota</taxon>
        <taxon>Fungi</taxon>
        <taxon>Dikarya</taxon>
        <taxon>Ascomycota</taxon>
        <taxon>Pezizomycotina</taxon>
        <taxon>Sordariomycetes</taxon>
        <taxon>Hypocreomycetidae</taxon>
        <taxon>Glomerellales</taxon>
        <taxon>Glomerellaceae</taxon>
        <taxon>Colletotrichum</taxon>
        <taxon>Colletotrichum gloeosporioides species complex</taxon>
    </lineage>
</organism>
<evidence type="ECO:0000313" key="3">
    <source>
        <dbReference type="Proteomes" id="UP001281614"/>
    </source>
</evidence>
<proteinExistence type="predicted"/>
<dbReference type="Pfam" id="PF00561">
    <property type="entry name" value="Abhydrolase_1"/>
    <property type="match status" value="1"/>
</dbReference>
<keyword evidence="3" id="KW-1185">Reference proteome</keyword>
<dbReference type="EMBL" id="VYYT01000555">
    <property type="protein sequence ID" value="KAK2731912.1"/>
    <property type="molecule type" value="Genomic_DNA"/>
</dbReference>
<reference evidence="2" key="1">
    <citation type="submission" date="2023-02" db="EMBL/GenBank/DDBJ databases">
        <title>Colletotrichum kahawae CIFC_Que2 genome sequencing and assembly.</title>
        <authorList>
            <person name="Baroncelli R."/>
        </authorList>
    </citation>
    <scope>NUCLEOTIDE SEQUENCE</scope>
    <source>
        <strain evidence="2">CIFC_Que2</strain>
    </source>
</reference>
<accession>A0AAD9Y011</accession>
<feature type="domain" description="AB hydrolase-1" evidence="1">
    <location>
        <begin position="59"/>
        <end position="203"/>
    </location>
</feature>
<protein>
    <submittedName>
        <fullName evidence="2">Glycylpeptide N-tetradecanoyltransferase</fullName>
    </submittedName>
</protein>
<name>A0AAD9Y011_COLKA</name>
<dbReference type="PANTHER" id="PTHR43433:SF5">
    <property type="entry name" value="AB HYDROLASE-1 DOMAIN-CONTAINING PROTEIN"/>
    <property type="match status" value="1"/>
</dbReference>
<evidence type="ECO:0000259" key="1">
    <source>
        <dbReference type="Pfam" id="PF00561"/>
    </source>
</evidence>
<gene>
    <name evidence="2" type="ORF">CKAH01_08784</name>
</gene>
<dbReference type="AlphaFoldDB" id="A0AAD9Y011"/>
<evidence type="ECO:0000313" key="2">
    <source>
        <dbReference type="EMBL" id="KAK2731912.1"/>
    </source>
</evidence>
<dbReference type="SUPFAM" id="SSF53474">
    <property type="entry name" value="alpha/beta-Hydrolases"/>
    <property type="match status" value="1"/>
</dbReference>